<gene>
    <name evidence="1" type="ORF">ANN_09208</name>
</gene>
<evidence type="ECO:0000313" key="2">
    <source>
        <dbReference type="Proteomes" id="UP001148838"/>
    </source>
</evidence>
<comment type="caution">
    <text evidence="1">The sequence shown here is derived from an EMBL/GenBank/DDBJ whole genome shotgun (WGS) entry which is preliminary data.</text>
</comment>
<organism evidence="1 2">
    <name type="scientific">Periplaneta americana</name>
    <name type="common">American cockroach</name>
    <name type="synonym">Blatta americana</name>
    <dbReference type="NCBI Taxonomy" id="6978"/>
    <lineage>
        <taxon>Eukaryota</taxon>
        <taxon>Metazoa</taxon>
        <taxon>Ecdysozoa</taxon>
        <taxon>Arthropoda</taxon>
        <taxon>Hexapoda</taxon>
        <taxon>Insecta</taxon>
        <taxon>Pterygota</taxon>
        <taxon>Neoptera</taxon>
        <taxon>Polyneoptera</taxon>
        <taxon>Dictyoptera</taxon>
        <taxon>Blattodea</taxon>
        <taxon>Blattoidea</taxon>
        <taxon>Blattidae</taxon>
        <taxon>Blattinae</taxon>
        <taxon>Periplaneta</taxon>
    </lineage>
</organism>
<keyword evidence="2" id="KW-1185">Reference proteome</keyword>
<name>A0ABQ8TKR0_PERAM</name>
<protein>
    <recommendedName>
        <fullName evidence="3">MADF domain-containing protein</fullName>
    </recommendedName>
</protein>
<dbReference type="Proteomes" id="UP001148838">
    <property type="component" value="Unassembled WGS sequence"/>
</dbReference>
<reference evidence="1 2" key="1">
    <citation type="journal article" date="2022" name="Allergy">
        <title>Genome assembly and annotation of Periplaneta americana reveal a comprehensive cockroach allergen profile.</title>
        <authorList>
            <person name="Wang L."/>
            <person name="Xiong Q."/>
            <person name="Saelim N."/>
            <person name="Wang L."/>
            <person name="Nong W."/>
            <person name="Wan A.T."/>
            <person name="Shi M."/>
            <person name="Liu X."/>
            <person name="Cao Q."/>
            <person name="Hui J.H.L."/>
            <person name="Sookrung N."/>
            <person name="Leung T.F."/>
            <person name="Tungtrongchitr A."/>
            <person name="Tsui S.K.W."/>
        </authorList>
    </citation>
    <scope>NUCLEOTIDE SEQUENCE [LARGE SCALE GENOMIC DNA]</scope>
    <source>
        <strain evidence="1">PWHHKU_190912</strain>
    </source>
</reference>
<evidence type="ECO:0008006" key="3">
    <source>
        <dbReference type="Google" id="ProtNLM"/>
    </source>
</evidence>
<evidence type="ECO:0000313" key="1">
    <source>
        <dbReference type="EMBL" id="KAJ4447206.1"/>
    </source>
</evidence>
<proteinExistence type="predicted"/>
<accession>A0ABQ8TKR0</accession>
<dbReference type="EMBL" id="JAJSOF020000005">
    <property type="protein sequence ID" value="KAJ4447206.1"/>
    <property type="molecule type" value="Genomic_DNA"/>
</dbReference>
<sequence length="96" mass="11070">MSDTEEDVGKKGEDLSLFMDIIKKFPVIFKKSMLPESRQKKSAAFANIREKYEKGFGVPITEAQLIKKVSNMKTRFKKDGKQAHKDERLSGFVWDL</sequence>